<feature type="domain" description="C2" evidence="3">
    <location>
        <begin position="121"/>
        <end position="246"/>
    </location>
</feature>
<evidence type="ECO:0000259" key="3">
    <source>
        <dbReference type="PROSITE" id="PS50004"/>
    </source>
</evidence>
<reference evidence="4 5" key="1">
    <citation type="submission" date="2024-01" db="EMBL/GenBank/DDBJ databases">
        <authorList>
            <person name="Waweru B."/>
        </authorList>
    </citation>
    <scope>NUCLEOTIDE SEQUENCE [LARGE SCALE GENOMIC DNA]</scope>
</reference>
<keyword evidence="1" id="KW-0479">Metal-binding</keyword>
<keyword evidence="2" id="KW-0106">Calcium</keyword>
<name>A0AAV1SDJ8_9ROSI</name>
<dbReference type="PANTHER" id="PTHR46502">
    <property type="entry name" value="C2 DOMAIN-CONTAINING"/>
    <property type="match status" value="1"/>
</dbReference>
<dbReference type="SUPFAM" id="SSF49562">
    <property type="entry name" value="C2 domain (Calcium/lipid-binding domain, CaLB)"/>
    <property type="match status" value="1"/>
</dbReference>
<dbReference type="PANTHER" id="PTHR46502:SF14">
    <property type="entry name" value="CALCIUM-DEPENDENT LIPID-BINDING (CALB DOMAIN) FAMILY PROTEIN"/>
    <property type="match status" value="1"/>
</dbReference>
<accession>A0AAV1SDJ8</accession>
<dbReference type="InterPro" id="IPR035892">
    <property type="entry name" value="C2_domain_sf"/>
</dbReference>
<sequence length="326" mass="37761">MASSFVKNGKFREGIDCLSEMLSYSVEAIDVSVLVFCLLELILSMRARIQGPQLLYSMKEKCGLTPKLAHYAYCMLDLPSWRGHVEEAIDFSNKMPLEPLKESGELLWRVVDQEGMGQFRWQGGRWEYVVGLKMLVDEESRMQLVAVNDSPRIISNSLISTGPPVYYVIIQCGSHVHKSKASSGKDGKTWWNEKFRFDFSLTDWKHLSHLKFRIMDQEFFTDGGFVGETTIYLGGIIEEGANRGILEMKPAPYNVVLEDDTYKGEIKIGLKFIANKEVLPERTFLARVIEPRQSICRSIINLWKFSWWRFWLYRNQRNAENKKEEE</sequence>
<organism evidence="4 5">
    <name type="scientific">Dovyalis caffra</name>
    <dbReference type="NCBI Taxonomy" id="77055"/>
    <lineage>
        <taxon>Eukaryota</taxon>
        <taxon>Viridiplantae</taxon>
        <taxon>Streptophyta</taxon>
        <taxon>Embryophyta</taxon>
        <taxon>Tracheophyta</taxon>
        <taxon>Spermatophyta</taxon>
        <taxon>Magnoliopsida</taxon>
        <taxon>eudicotyledons</taxon>
        <taxon>Gunneridae</taxon>
        <taxon>Pentapetalae</taxon>
        <taxon>rosids</taxon>
        <taxon>fabids</taxon>
        <taxon>Malpighiales</taxon>
        <taxon>Salicaceae</taxon>
        <taxon>Flacourtieae</taxon>
        <taxon>Dovyalis</taxon>
    </lineage>
</organism>
<dbReference type="PROSITE" id="PS50004">
    <property type="entry name" value="C2"/>
    <property type="match status" value="1"/>
</dbReference>
<keyword evidence="5" id="KW-1185">Reference proteome</keyword>
<gene>
    <name evidence="4" type="ORF">DCAF_LOCUS21596</name>
</gene>
<evidence type="ECO:0000256" key="2">
    <source>
        <dbReference type="ARBA" id="ARBA00022837"/>
    </source>
</evidence>
<dbReference type="EMBL" id="CAWUPB010001173">
    <property type="protein sequence ID" value="CAK7348887.1"/>
    <property type="molecule type" value="Genomic_DNA"/>
</dbReference>
<proteinExistence type="predicted"/>
<dbReference type="Gene3D" id="2.60.40.150">
    <property type="entry name" value="C2 domain"/>
    <property type="match status" value="1"/>
</dbReference>
<dbReference type="Pfam" id="PF00168">
    <property type="entry name" value="C2"/>
    <property type="match status" value="1"/>
</dbReference>
<evidence type="ECO:0000313" key="5">
    <source>
        <dbReference type="Proteomes" id="UP001314170"/>
    </source>
</evidence>
<dbReference type="AlphaFoldDB" id="A0AAV1SDJ8"/>
<dbReference type="Proteomes" id="UP001314170">
    <property type="component" value="Unassembled WGS sequence"/>
</dbReference>
<evidence type="ECO:0000256" key="1">
    <source>
        <dbReference type="ARBA" id="ARBA00022723"/>
    </source>
</evidence>
<dbReference type="InterPro" id="IPR000008">
    <property type="entry name" value="C2_dom"/>
</dbReference>
<protein>
    <recommendedName>
        <fullName evidence="3">C2 domain-containing protein</fullName>
    </recommendedName>
</protein>
<evidence type="ECO:0000313" key="4">
    <source>
        <dbReference type="EMBL" id="CAK7348887.1"/>
    </source>
</evidence>
<comment type="caution">
    <text evidence="4">The sequence shown here is derived from an EMBL/GenBank/DDBJ whole genome shotgun (WGS) entry which is preliminary data.</text>
</comment>
<dbReference type="GO" id="GO:0046872">
    <property type="term" value="F:metal ion binding"/>
    <property type="evidence" value="ECO:0007669"/>
    <property type="project" value="UniProtKB-KW"/>
</dbReference>